<dbReference type="EMBL" id="KN840608">
    <property type="protein sequence ID" value="KIP03585.1"/>
    <property type="molecule type" value="Genomic_DNA"/>
</dbReference>
<evidence type="ECO:0000313" key="1">
    <source>
        <dbReference type="EMBL" id="KIP03585.1"/>
    </source>
</evidence>
<organism evidence="1 2">
    <name type="scientific">Phlebiopsis gigantea (strain 11061_1 CR5-6)</name>
    <name type="common">White-rot fungus</name>
    <name type="synonym">Peniophora gigantea</name>
    <dbReference type="NCBI Taxonomy" id="745531"/>
    <lineage>
        <taxon>Eukaryota</taxon>
        <taxon>Fungi</taxon>
        <taxon>Dikarya</taxon>
        <taxon>Basidiomycota</taxon>
        <taxon>Agaricomycotina</taxon>
        <taxon>Agaricomycetes</taxon>
        <taxon>Polyporales</taxon>
        <taxon>Phanerochaetaceae</taxon>
        <taxon>Phlebiopsis</taxon>
    </lineage>
</organism>
<evidence type="ECO:0008006" key="3">
    <source>
        <dbReference type="Google" id="ProtNLM"/>
    </source>
</evidence>
<gene>
    <name evidence="1" type="ORF">PHLGIDRAFT_121429</name>
</gene>
<accession>A0A0C3S5J7</accession>
<proteinExistence type="predicted"/>
<evidence type="ECO:0000313" key="2">
    <source>
        <dbReference type="Proteomes" id="UP000053257"/>
    </source>
</evidence>
<dbReference type="AlphaFoldDB" id="A0A0C3S5J7"/>
<protein>
    <recommendedName>
        <fullName evidence="3">Protein kinase domain-containing protein</fullName>
    </recommendedName>
</protein>
<name>A0A0C3S5J7_PHLG1</name>
<sequence length="258" mass="28860">MPEQTISCTPPAYLLPGFEVTVSLAHSAGSVPATILLRLPFTWNQVVLCELKSGTKAHPHSLYCGTRFALKISDPRYLPRPREDAPQWSYATEREAFPLHKENWKEFYFLICKTYQTSGSRGHGNLDLSIIDPERAVYPPAILIEYIDNAVTFKEVDVRLLDHALIRSFRVGAIDIMGSLGVGNNDLKPGNFLLAPACKPSRILLIDWANAEIRGHILTTDEQWEEYVETNGATEWLTGGKFSAAGLPSLFLRLRSEC</sequence>
<keyword evidence="2" id="KW-1185">Reference proteome</keyword>
<dbReference type="Proteomes" id="UP000053257">
    <property type="component" value="Unassembled WGS sequence"/>
</dbReference>
<dbReference type="OrthoDB" id="2734608at2759"/>
<dbReference type="HOGENOM" id="CLU_054599_1_0_1"/>
<reference evidence="1 2" key="1">
    <citation type="journal article" date="2014" name="PLoS Genet.">
        <title>Analysis of the Phlebiopsis gigantea genome, transcriptome and secretome provides insight into its pioneer colonization strategies of wood.</title>
        <authorList>
            <person name="Hori C."/>
            <person name="Ishida T."/>
            <person name="Igarashi K."/>
            <person name="Samejima M."/>
            <person name="Suzuki H."/>
            <person name="Master E."/>
            <person name="Ferreira P."/>
            <person name="Ruiz-Duenas F.J."/>
            <person name="Held B."/>
            <person name="Canessa P."/>
            <person name="Larrondo L.F."/>
            <person name="Schmoll M."/>
            <person name="Druzhinina I.S."/>
            <person name="Kubicek C.P."/>
            <person name="Gaskell J.A."/>
            <person name="Kersten P."/>
            <person name="St John F."/>
            <person name="Glasner J."/>
            <person name="Sabat G."/>
            <person name="Splinter BonDurant S."/>
            <person name="Syed K."/>
            <person name="Yadav J."/>
            <person name="Mgbeahuruike A.C."/>
            <person name="Kovalchuk A."/>
            <person name="Asiegbu F.O."/>
            <person name="Lackner G."/>
            <person name="Hoffmeister D."/>
            <person name="Rencoret J."/>
            <person name="Gutierrez A."/>
            <person name="Sun H."/>
            <person name="Lindquist E."/>
            <person name="Barry K."/>
            <person name="Riley R."/>
            <person name="Grigoriev I.V."/>
            <person name="Henrissat B."/>
            <person name="Kues U."/>
            <person name="Berka R.M."/>
            <person name="Martinez A.T."/>
            <person name="Covert S.F."/>
            <person name="Blanchette R.A."/>
            <person name="Cullen D."/>
        </authorList>
    </citation>
    <scope>NUCLEOTIDE SEQUENCE [LARGE SCALE GENOMIC DNA]</scope>
    <source>
        <strain evidence="1 2">11061_1 CR5-6</strain>
    </source>
</reference>
<dbReference type="STRING" id="745531.A0A0C3S5J7"/>